<accession>A0A4R8MM31</accession>
<feature type="chain" id="PRO_5020804561" evidence="5">
    <location>
        <begin position="21"/>
        <end position="270"/>
    </location>
</feature>
<feature type="signal peptide" evidence="5">
    <location>
        <begin position="1"/>
        <end position="20"/>
    </location>
</feature>
<dbReference type="PANTHER" id="PTHR30632">
    <property type="entry name" value="MOLYBDATE-BINDING PERIPLASMIC PROTEIN"/>
    <property type="match status" value="1"/>
</dbReference>
<dbReference type="InterPro" id="IPR005950">
    <property type="entry name" value="ModA"/>
</dbReference>
<keyword evidence="4" id="KW-0500">Molybdenum</keyword>
<feature type="binding site" evidence="4">
    <location>
        <position position="72"/>
    </location>
    <ligand>
        <name>molybdate</name>
        <dbReference type="ChEBI" id="CHEBI:36264"/>
    </ligand>
</feature>
<keyword evidence="2 4" id="KW-0479">Metal-binding</keyword>
<dbReference type="InterPro" id="IPR044084">
    <property type="entry name" value="AvModA-like_subst-bd"/>
</dbReference>
<feature type="binding site" evidence="4">
    <location>
        <position position="180"/>
    </location>
    <ligand>
        <name>molybdate</name>
        <dbReference type="ChEBI" id="CHEBI:36264"/>
    </ligand>
</feature>
<keyword evidence="7" id="KW-1185">Reference proteome</keyword>
<dbReference type="RefSeq" id="WP_004785412.1">
    <property type="nucleotide sequence ID" value="NZ_SORO01000003.1"/>
</dbReference>
<dbReference type="Proteomes" id="UP000294684">
    <property type="component" value="Unassembled WGS sequence"/>
</dbReference>
<dbReference type="AlphaFoldDB" id="A0A4R8MM31"/>
<evidence type="ECO:0000313" key="7">
    <source>
        <dbReference type="Proteomes" id="UP000294684"/>
    </source>
</evidence>
<name>A0A4R8MM31_LEPME</name>
<evidence type="ECO:0000256" key="3">
    <source>
        <dbReference type="ARBA" id="ARBA00022729"/>
    </source>
</evidence>
<dbReference type="PIRSF" id="PIRSF004846">
    <property type="entry name" value="ModA"/>
    <property type="match status" value="1"/>
</dbReference>
<dbReference type="GO" id="GO:0030973">
    <property type="term" value="F:molybdate ion binding"/>
    <property type="evidence" value="ECO:0007669"/>
    <property type="project" value="InterPro"/>
</dbReference>
<comment type="similarity">
    <text evidence="1">Belongs to the bacterial solute-binding protein ModA family.</text>
</comment>
<dbReference type="SUPFAM" id="SSF53850">
    <property type="entry name" value="Periplasmic binding protein-like II"/>
    <property type="match status" value="1"/>
</dbReference>
<dbReference type="OrthoDB" id="9785015at2"/>
<evidence type="ECO:0000256" key="2">
    <source>
        <dbReference type="ARBA" id="ARBA00022723"/>
    </source>
</evidence>
<reference evidence="6 7" key="1">
    <citation type="submission" date="2019-03" db="EMBL/GenBank/DDBJ databases">
        <title>Genomic Encyclopedia of Archaeal and Bacterial Type Strains, Phase II (KMG-II): from individual species to whole genera.</title>
        <authorList>
            <person name="Goeker M."/>
        </authorList>
    </citation>
    <scope>NUCLEOTIDE SEQUENCE [LARGE SCALE GENOMIC DNA]</scope>
    <source>
        <strain evidence="6 7">DSM 21537</strain>
    </source>
</reference>
<dbReference type="NCBIfam" id="TIGR01256">
    <property type="entry name" value="modA"/>
    <property type="match status" value="1"/>
</dbReference>
<proteinExistence type="inferred from homology"/>
<dbReference type="GO" id="GO:0046872">
    <property type="term" value="F:metal ion binding"/>
    <property type="evidence" value="ECO:0007669"/>
    <property type="project" value="UniProtKB-KW"/>
</dbReference>
<gene>
    <name evidence="6" type="ORF">CLV96_3574</name>
</gene>
<dbReference type="GO" id="GO:0015689">
    <property type="term" value="P:molybdate ion transport"/>
    <property type="evidence" value="ECO:0007669"/>
    <property type="project" value="InterPro"/>
</dbReference>
<dbReference type="Pfam" id="PF13531">
    <property type="entry name" value="SBP_bac_11"/>
    <property type="match status" value="1"/>
</dbReference>
<dbReference type="EMBL" id="SORO01000003">
    <property type="protein sequence ID" value="TDY68017.1"/>
    <property type="molecule type" value="Genomic_DNA"/>
</dbReference>
<keyword evidence="3 5" id="KW-0732">Signal</keyword>
<dbReference type="Gene3D" id="3.40.190.10">
    <property type="entry name" value="Periplasmic binding protein-like II"/>
    <property type="match status" value="2"/>
</dbReference>
<organism evidence="6 7">
    <name type="scientific">Leptospira meyeri</name>
    <dbReference type="NCBI Taxonomy" id="29508"/>
    <lineage>
        <taxon>Bacteria</taxon>
        <taxon>Pseudomonadati</taxon>
        <taxon>Spirochaetota</taxon>
        <taxon>Spirochaetia</taxon>
        <taxon>Leptospirales</taxon>
        <taxon>Leptospiraceae</taxon>
        <taxon>Leptospira</taxon>
    </lineage>
</organism>
<dbReference type="CDD" id="cd13539">
    <property type="entry name" value="PBP2_AvModA"/>
    <property type="match status" value="1"/>
</dbReference>
<evidence type="ECO:0000256" key="4">
    <source>
        <dbReference type="PIRSR" id="PIRSR004846-1"/>
    </source>
</evidence>
<evidence type="ECO:0000256" key="1">
    <source>
        <dbReference type="ARBA" id="ARBA00009175"/>
    </source>
</evidence>
<dbReference type="GeneID" id="79828836"/>
<dbReference type="PANTHER" id="PTHR30632:SF14">
    <property type="entry name" value="TUNGSTATE_MOLYBDATE_CHROMATE-BINDING PROTEIN MODA"/>
    <property type="match status" value="1"/>
</dbReference>
<dbReference type="InterPro" id="IPR050682">
    <property type="entry name" value="ModA/WtpA"/>
</dbReference>
<dbReference type="STRING" id="1193051.LEP1GSC017_0797"/>
<evidence type="ECO:0000256" key="5">
    <source>
        <dbReference type="SAM" id="SignalP"/>
    </source>
</evidence>
<evidence type="ECO:0000313" key="6">
    <source>
        <dbReference type="EMBL" id="TDY68017.1"/>
    </source>
</evidence>
<comment type="caution">
    <text evidence="6">The sequence shown here is derived from an EMBL/GenBank/DDBJ whole genome shotgun (WGS) entry which is preliminary data.</text>
</comment>
<sequence length="270" mass="30527">MKSIKTILFGLLFLTTTMFAEKNQDQDFENIKYQTEIVVAVAANFKNPMEEIRLAFLKENPKSKITLLFGASGQLSSQIRVGAPVDLFLSADMDFPEALYREGFTKNKPKVYATGKLVIMSQMQKSKSISMQEHLLSENTKYIAIANPKTAPYGRAAIESLKYYGIYEKVKDKLVFGESITQVNQFILTGSADFGFTSLSTALTKENTNQFWENIDSLSYTPIHQGAVIIETGKNRSKEEIIQIQIFFDYLFSKDTKLILSKYGYTLSTK</sequence>
<protein>
    <submittedName>
        <fullName evidence="6">Molybdate transport system substrate-binding protein</fullName>
    </submittedName>
</protein>